<keyword evidence="3" id="KW-0812">Transmembrane</keyword>
<dbReference type="EMBL" id="JAHDTB010000001">
    <property type="protein sequence ID" value="MBW8286174.1"/>
    <property type="molecule type" value="Genomic_DNA"/>
</dbReference>
<evidence type="ECO:0000256" key="1">
    <source>
        <dbReference type="SAM" id="Coils"/>
    </source>
</evidence>
<keyword evidence="1" id="KW-0175">Coiled coil</keyword>
<keyword evidence="5" id="KW-1185">Reference proteome</keyword>
<feature type="region of interest" description="Disordered" evidence="2">
    <location>
        <begin position="71"/>
        <end position="95"/>
    </location>
</feature>
<dbReference type="RefSeq" id="WP_043572818.1">
    <property type="nucleotide sequence ID" value="NZ_CP142381.1"/>
</dbReference>
<evidence type="ECO:0008006" key="6">
    <source>
        <dbReference type="Google" id="ProtNLM"/>
    </source>
</evidence>
<sequence>MQQGQALSRPEKMVRLASWLVALVFAALLAGLGELVIRDLFYLPAGGPPQQEAFRQRIGLDPLKRQQEQLQRQTEAQRAEQEKLAATRGQLERSYQTQRQGLDNWLASRAATADAGQSGEVVRRARALDALQAQILQWQQKEDQASSGLLALAQRQQTLQAQVDRLEQQAGEQYQQASDRFELKVFALRLAVILPLLLLGVWLFLRYRGHRYWFFVYGFGLFALFAFFVELLPYLPSFGGYVRFLVGIALTVFAGMRMIQAFQRYAEKKRAELQQSQGQRAGRIAYAKALLSYQKRSCPSCDHQYNIAGDDADYCIHCGLQLFRVCACGARNFAFFPFCKKCGGAVARPAALPDHPASKPE</sequence>
<protein>
    <recommendedName>
        <fullName evidence="6">Serine endopeptidase</fullName>
    </recommendedName>
</protein>
<reference evidence="4 5" key="1">
    <citation type="submission" date="2021-05" db="EMBL/GenBank/DDBJ databases">
        <title>Draft Whole Genome Sequencing Of Biosensor Chromobacterium violaceum Strain CV026 Reveals A Regulatory RNA In Chromobacterium violaceum Phenotype Regulatory Network.</title>
        <authorList>
            <person name="Hong K.W."/>
            <person name="Chan K.G."/>
            <person name="Chang C.-Y."/>
        </authorList>
    </citation>
    <scope>NUCLEOTIDE SEQUENCE [LARGE SCALE GENOMIC DNA]</scope>
    <source>
        <strain evidence="4 5">ATCC 31532</strain>
    </source>
</reference>
<keyword evidence="3" id="KW-1133">Transmembrane helix</keyword>
<proteinExistence type="predicted"/>
<evidence type="ECO:0000256" key="2">
    <source>
        <dbReference type="SAM" id="MobiDB-lite"/>
    </source>
</evidence>
<dbReference type="GeneID" id="89683590"/>
<organism evidence="4 5">
    <name type="scientific">Chromobacterium subtsugae</name>
    <dbReference type="NCBI Taxonomy" id="251747"/>
    <lineage>
        <taxon>Bacteria</taxon>
        <taxon>Pseudomonadati</taxon>
        <taxon>Pseudomonadota</taxon>
        <taxon>Betaproteobacteria</taxon>
        <taxon>Neisseriales</taxon>
        <taxon>Chromobacteriaceae</taxon>
        <taxon>Chromobacterium</taxon>
    </lineage>
</organism>
<feature type="compositionally biased region" description="Basic and acidic residues" evidence="2">
    <location>
        <begin position="75"/>
        <end position="85"/>
    </location>
</feature>
<feature type="transmembrane region" description="Helical" evidence="3">
    <location>
        <begin position="241"/>
        <end position="259"/>
    </location>
</feature>
<evidence type="ECO:0000256" key="3">
    <source>
        <dbReference type="SAM" id="Phobius"/>
    </source>
</evidence>
<name>A0ABS7F7W4_9NEIS</name>
<feature type="transmembrane region" description="Helical" evidence="3">
    <location>
        <begin position="186"/>
        <end position="205"/>
    </location>
</feature>
<dbReference type="Proteomes" id="UP000711178">
    <property type="component" value="Unassembled WGS sequence"/>
</dbReference>
<gene>
    <name evidence="4" type="ORF">KIF53_00810</name>
</gene>
<evidence type="ECO:0000313" key="5">
    <source>
        <dbReference type="Proteomes" id="UP000711178"/>
    </source>
</evidence>
<evidence type="ECO:0000313" key="4">
    <source>
        <dbReference type="EMBL" id="MBW8286174.1"/>
    </source>
</evidence>
<feature type="transmembrane region" description="Helical" evidence="3">
    <location>
        <begin position="212"/>
        <end position="235"/>
    </location>
</feature>
<keyword evidence="3" id="KW-0472">Membrane</keyword>
<feature type="coiled-coil region" evidence="1">
    <location>
        <begin position="149"/>
        <end position="176"/>
    </location>
</feature>
<accession>A0ABS7F7W4</accession>
<comment type="caution">
    <text evidence="4">The sequence shown here is derived from an EMBL/GenBank/DDBJ whole genome shotgun (WGS) entry which is preliminary data.</text>
</comment>